<evidence type="ECO:0000313" key="3">
    <source>
        <dbReference type="EMBL" id="AFD06593.1"/>
    </source>
</evidence>
<gene>
    <name evidence="3" type="ordered locus">Solca_1518</name>
</gene>
<sequence length="73" mass="7849">MNTKQLITLGAGLATGVVIWRLLNTEKGRELVDKLGENLMQNLMGGKTSEKETETPAKSKTGNITGENMQTTG</sequence>
<keyword evidence="4" id="KW-1185">Reference proteome</keyword>
<organism evidence="3 4">
    <name type="scientific">Solitalea canadensis (strain ATCC 29591 / DSM 3403 / JCM 21819 / LMG 8368 / NBRC 15130 / NCIMB 12057 / USAM 9D)</name>
    <name type="common">Flexibacter canadensis</name>
    <dbReference type="NCBI Taxonomy" id="929556"/>
    <lineage>
        <taxon>Bacteria</taxon>
        <taxon>Pseudomonadati</taxon>
        <taxon>Bacteroidota</taxon>
        <taxon>Sphingobacteriia</taxon>
        <taxon>Sphingobacteriales</taxon>
        <taxon>Sphingobacteriaceae</taxon>
        <taxon>Solitalea</taxon>
    </lineage>
</organism>
<keyword evidence="2" id="KW-1133">Transmembrane helix</keyword>
<evidence type="ECO:0000256" key="1">
    <source>
        <dbReference type="SAM" id="MobiDB-lite"/>
    </source>
</evidence>
<feature type="compositionally biased region" description="Polar residues" evidence="1">
    <location>
        <begin position="58"/>
        <end position="73"/>
    </location>
</feature>
<dbReference type="AlphaFoldDB" id="H8KQH7"/>
<keyword evidence="2" id="KW-0812">Transmembrane</keyword>
<evidence type="ECO:0008006" key="5">
    <source>
        <dbReference type="Google" id="ProtNLM"/>
    </source>
</evidence>
<name>H8KQH7_SOLCM</name>
<keyword evidence="2" id="KW-0472">Membrane</keyword>
<proteinExistence type="predicted"/>
<feature type="transmembrane region" description="Helical" evidence="2">
    <location>
        <begin position="6"/>
        <end position="23"/>
    </location>
</feature>
<reference evidence="3" key="1">
    <citation type="submission" date="2012-02" db="EMBL/GenBank/DDBJ databases">
        <title>The complete genome of Solitalea canadensis DSM 3403.</title>
        <authorList>
            <consortium name="US DOE Joint Genome Institute (JGI-PGF)"/>
            <person name="Lucas S."/>
            <person name="Copeland A."/>
            <person name="Lapidus A."/>
            <person name="Glavina del Rio T."/>
            <person name="Dalin E."/>
            <person name="Tice H."/>
            <person name="Bruce D."/>
            <person name="Goodwin L."/>
            <person name="Pitluck S."/>
            <person name="Peters L."/>
            <person name="Ovchinnikova G."/>
            <person name="Lu M."/>
            <person name="Kyrpides N."/>
            <person name="Mavromatis K."/>
            <person name="Ivanova N."/>
            <person name="Brettin T."/>
            <person name="Detter J.C."/>
            <person name="Han C."/>
            <person name="Larimer F."/>
            <person name="Land M."/>
            <person name="Hauser L."/>
            <person name="Markowitz V."/>
            <person name="Cheng J.-F."/>
            <person name="Hugenholtz P."/>
            <person name="Woyke T."/>
            <person name="Wu D."/>
            <person name="Spring S."/>
            <person name="Schroeder M."/>
            <person name="Kopitz M."/>
            <person name="Brambilla E."/>
            <person name="Klenk H.-P."/>
            <person name="Eisen J.A."/>
        </authorList>
    </citation>
    <scope>NUCLEOTIDE SEQUENCE</scope>
    <source>
        <strain evidence="3">DSM 3403</strain>
    </source>
</reference>
<dbReference type="EMBL" id="CP003349">
    <property type="protein sequence ID" value="AFD06593.1"/>
    <property type="molecule type" value="Genomic_DNA"/>
</dbReference>
<evidence type="ECO:0000313" key="4">
    <source>
        <dbReference type="Proteomes" id="UP000007590"/>
    </source>
</evidence>
<feature type="region of interest" description="Disordered" evidence="1">
    <location>
        <begin position="45"/>
        <end position="73"/>
    </location>
</feature>
<dbReference type="RefSeq" id="WP_014679820.1">
    <property type="nucleotide sequence ID" value="NC_017770.1"/>
</dbReference>
<dbReference type="Proteomes" id="UP000007590">
    <property type="component" value="Chromosome"/>
</dbReference>
<protein>
    <recommendedName>
        <fullName evidence="5">YtxH-like protein</fullName>
    </recommendedName>
</protein>
<evidence type="ECO:0000256" key="2">
    <source>
        <dbReference type="SAM" id="Phobius"/>
    </source>
</evidence>
<dbReference type="KEGG" id="scn:Solca_1518"/>
<accession>H8KQH7</accession>
<feature type="compositionally biased region" description="Basic and acidic residues" evidence="1">
    <location>
        <begin position="48"/>
        <end position="57"/>
    </location>
</feature>
<dbReference type="HOGENOM" id="CLU_2702849_0_0_10"/>